<feature type="region of interest" description="Disordered" evidence="1">
    <location>
        <begin position="1"/>
        <end position="29"/>
    </location>
</feature>
<comment type="caution">
    <text evidence="2">The sequence shown here is derived from an EMBL/GenBank/DDBJ whole genome shotgun (WGS) entry which is preliminary data.</text>
</comment>
<feature type="compositionally biased region" description="Basic and acidic residues" evidence="1">
    <location>
        <begin position="109"/>
        <end position="121"/>
    </location>
</feature>
<gene>
    <name evidence="2" type="ORF">OLEA9_A057150</name>
</gene>
<evidence type="ECO:0000256" key="1">
    <source>
        <dbReference type="SAM" id="MobiDB-lite"/>
    </source>
</evidence>
<keyword evidence="3" id="KW-1185">Reference proteome</keyword>
<organism evidence="2 3">
    <name type="scientific">Olea europaea subsp. europaea</name>
    <dbReference type="NCBI Taxonomy" id="158383"/>
    <lineage>
        <taxon>Eukaryota</taxon>
        <taxon>Viridiplantae</taxon>
        <taxon>Streptophyta</taxon>
        <taxon>Embryophyta</taxon>
        <taxon>Tracheophyta</taxon>
        <taxon>Spermatophyta</taxon>
        <taxon>Magnoliopsida</taxon>
        <taxon>eudicotyledons</taxon>
        <taxon>Gunneridae</taxon>
        <taxon>Pentapetalae</taxon>
        <taxon>asterids</taxon>
        <taxon>lamiids</taxon>
        <taxon>Lamiales</taxon>
        <taxon>Oleaceae</taxon>
        <taxon>Oleeae</taxon>
        <taxon>Olea</taxon>
    </lineage>
</organism>
<dbReference type="EMBL" id="CACTIH010007323">
    <property type="protein sequence ID" value="CAA3009645.1"/>
    <property type="molecule type" value="Genomic_DNA"/>
</dbReference>
<protein>
    <submittedName>
        <fullName evidence="2">Uncharacterized protein</fullName>
    </submittedName>
</protein>
<feature type="region of interest" description="Disordered" evidence="1">
    <location>
        <begin position="109"/>
        <end position="136"/>
    </location>
</feature>
<dbReference type="Proteomes" id="UP000594638">
    <property type="component" value="Unassembled WGS sequence"/>
</dbReference>
<dbReference type="PROSITE" id="PS51257">
    <property type="entry name" value="PROKAR_LIPOPROTEIN"/>
    <property type="match status" value="1"/>
</dbReference>
<proteinExistence type="predicted"/>
<dbReference type="Gramene" id="OE9A057150T1">
    <property type="protein sequence ID" value="OE9A057150C1"/>
    <property type="gene ID" value="OE9A057150"/>
</dbReference>
<evidence type="ECO:0000313" key="3">
    <source>
        <dbReference type="Proteomes" id="UP000594638"/>
    </source>
</evidence>
<sequence length="136" mass="14194">MSVRGRGCKGGDKAGCSQQSTTSSGCGCRGSHGCGGRGGHGHGRGPYEVYNAPPSTMYSPSVQYNPALFSSASSDELVQLDPVAEVEQTSNVATTGIFKGHEALGETRFRHSWKKGDRESESLSGSGGSERSDTMM</sequence>
<accession>A0A8S0TY56</accession>
<dbReference type="AlphaFoldDB" id="A0A8S0TY56"/>
<reference evidence="2 3" key="1">
    <citation type="submission" date="2019-12" db="EMBL/GenBank/DDBJ databases">
        <authorList>
            <person name="Alioto T."/>
            <person name="Alioto T."/>
            <person name="Gomez Garrido J."/>
        </authorList>
    </citation>
    <scope>NUCLEOTIDE SEQUENCE [LARGE SCALE GENOMIC DNA]</scope>
</reference>
<evidence type="ECO:0000313" key="2">
    <source>
        <dbReference type="EMBL" id="CAA3009645.1"/>
    </source>
</evidence>
<name>A0A8S0TY56_OLEEU</name>